<protein>
    <submittedName>
        <fullName evidence="1">GLPGLI family protein</fullName>
    </submittedName>
</protein>
<dbReference type="NCBIfam" id="TIGR01200">
    <property type="entry name" value="GLPGLI"/>
    <property type="match status" value="1"/>
</dbReference>
<sequence>MNVLKIVIYLFFASGFSQIKNGRIEYSLVIDSFEGLKNSKSTYYKSNYNKAIENAKYLNFILEFNNESSAFYLEQGLGLDDGGYFYAKIHSGYMGKVFQNLDFTYALVNNEIGKFLLKRETTKDWELINETKNINGFLCYKAVGEFVINNGVGVFHHPVIAWYCPKIPNSFGPNGFGKLPGLILELQVKNILFGVRKVELNLDKPYLSEKNENVKTIDESEINKLIDKIDRTSKN</sequence>
<accession>A0A1M7B0M6</accession>
<gene>
    <name evidence="1" type="ORF">SAMN05443669_100834</name>
</gene>
<dbReference type="InterPro" id="IPR005901">
    <property type="entry name" value="GLPGLI"/>
</dbReference>
<organism evidence="1 2">
    <name type="scientific">Flavobacterium xanthum</name>
    <dbReference type="NCBI Taxonomy" id="69322"/>
    <lineage>
        <taxon>Bacteria</taxon>
        <taxon>Pseudomonadati</taxon>
        <taxon>Bacteroidota</taxon>
        <taxon>Flavobacteriia</taxon>
        <taxon>Flavobacteriales</taxon>
        <taxon>Flavobacteriaceae</taxon>
        <taxon>Flavobacterium</taxon>
    </lineage>
</organism>
<reference evidence="2" key="1">
    <citation type="submission" date="2016-11" db="EMBL/GenBank/DDBJ databases">
        <authorList>
            <person name="Varghese N."/>
            <person name="Submissions S."/>
        </authorList>
    </citation>
    <scope>NUCLEOTIDE SEQUENCE [LARGE SCALE GENOMIC DNA]</scope>
    <source>
        <strain evidence="2">DSM 3661</strain>
    </source>
</reference>
<dbReference type="OrthoDB" id="1429333at2"/>
<name>A0A1M7B0M6_9FLAO</name>
<dbReference type="Pfam" id="PF09697">
    <property type="entry name" value="Porph_ging"/>
    <property type="match status" value="1"/>
</dbReference>
<dbReference type="RefSeq" id="WP_073352494.1">
    <property type="nucleotide sequence ID" value="NZ_FRBU01000008.1"/>
</dbReference>
<keyword evidence="2" id="KW-1185">Reference proteome</keyword>
<evidence type="ECO:0000313" key="1">
    <source>
        <dbReference type="EMBL" id="SHL48447.1"/>
    </source>
</evidence>
<evidence type="ECO:0000313" key="2">
    <source>
        <dbReference type="Proteomes" id="UP000184260"/>
    </source>
</evidence>
<proteinExistence type="predicted"/>
<dbReference type="STRING" id="69322.SAMN05443669_100834"/>
<dbReference type="EMBL" id="FRBU01000008">
    <property type="protein sequence ID" value="SHL48447.1"/>
    <property type="molecule type" value="Genomic_DNA"/>
</dbReference>
<dbReference type="Proteomes" id="UP000184260">
    <property type="component" value="Unassembled WGS sequence"/>
</dbReference>
<dbReference type="AlphaFoldDB" id="A0A1M7B0M6"/>